<dbReference type="InParanoid" id="A0A1D6GQ71"/>
<dbReference type="SMART" id="SM00360">
    <property type="entry name" value="RRM"/>
    <property type="match status" value="2"/>
</dbReference>
<dbReference type="InterPro" id="IPR029123">
    <property type="entry name" value="RBM39_linker"/>
</dbReference>
<dbReference type="GO" id="GO:0006397">
    <property type="term" value="P:mRNA processing"/>
    <property type="evidence" value="ECO:0007669"/>
    <property type="project" value="InterPro"/>
</dbReference>
<evidence type="ECO:0000256" key="1">
    <source>
        <dbReference type="ARBA" id="ARBA00022553"/>
    </source>
</evidence>
<keyword evidence="1" id="KW-0597">Phosphoprotein</keyword>
<dbReference type="PANTHER" id="PTHR48036">
    <property type="entry name" value="SPLICING FACTOR (PAD-1), PUTATIVE (AFU_ORTHOLOGUE AFUA_1G15810)-RELATED"/>
    <property type="match status" value="1"/>
</dbReference>
<dbReference type="ExpressionAtlas" id="A0A1D6GQ71">
    <property type="expression patterns" value="baseline and differential"/>
</dbReference>
<dbReference type="EMBL" id="CM000781">
    <property type="protein sequence ID" value="AQK65333.1"/>
    <property type="molecule type" value="Genomic_DNA"/>
</dbReference>
<keyword evidence="3 4" id="KW-0694">RNA-binding</keyword>
<dbReference type="FunFam" id="3.30.70.330:FF:000326">
    <property type="entry name" value="RNA-binding protein 39 isoform X1"/>
    <property type="match status" value="1"/>
</dbReference>
<organism evidence="7">
    <name type="scientific">Zea mays</name>
    <name type="common">Maize</name>
    <dbReference type="NCBI Taxonomy" id="4577"/>
    <lineage>
        <taxon>Eukaryota</taxon>
        <taxon>Viridiplantae</taxon>
        <taxon>Streptophyta</taxon>
        <taxon>Embryophyta</taxon>
        <taxon>Tracheophyta</taxon>
        <taxon>Spermatophyta</taxon>
        <taxon>Magnoliopsida</taxon>
        <taxon>Liliopsida</taxon>
        <taxon>Poales</taxon>
        <taxon>Poaceae</taxon>
        <taxon>PACMAD clade</taxon>
        <taxon>Panicoideae</taxon>
        <taxon>Andropogonodae</taxon>
        <taxon>Andropogoneae</taxon>
        <taxon>Tripsacinae</taxon>
        <taxon>Zea</taxon>
    </lineage>
</organism>
<dbReference type="Pfam" id="PF15519">
    <property type="entry name" value="RBM39linker"/>
    <property type="match status" value="1"/>
</dbReference>
<dbReference type="FunFam" id="3.30.70.330:FF:000263">
    <property type="entry name" value="Splicing factor CC1-like"/>
    <property type="match status" value="1"/>
</dbReference>
<evidence type="ECO:0000256" key="3">
    <source>
        <dbReference type="ARBA" id="ARBA00022884"/>
    </source>
</evidence>
<dbReference type="CDD" id="cd12284">
    <property type="entry name" value="RRM2_RBM23_RBM39"/>
    <property type="match status" value="1"/>
</dbReference>
<evidence type="ECO:0000256" key="2">
    <source>
        <dbReference type="ARBA" id="ARBA00022737"/>
    </source>
</evidence>
<dbReference type="GO" id="GO:0003723">
    <property type="term" value="F:RNA binding"/>
    <property type="evidence" value="ECO:0007669"/>
    <property type="project" value="UniProtKB-UniRule"/>
</dbReference>
<evidence type="ECO:0000259" key="6">
    <source>
        <dbReference type="PROSITE" id="PS50102"/>
    </source>
</evidence>
<dbReference type="IntAct" id="A0A1D6GQ71">
    <property type="interactions" value="3"/>
</dbReference>
<dbReference type="FunCoup" id="A0A1D6GQ71">
    <property type="interactions" value="3332"/>
</dbReference>
<proteinExistence type="predicted"/>
<protein>
    <submittedName>
        <fullName evidence="7">Splicing factor CC1-like</fullName>
    </submittedName>
</protein>
<dbReference type="InterPro" id="IPR012677">
    <property type="entry name" value="Nucleotide-bd_a/b_plait_sf"/>
</dbReference>
<dbReference type="CDD" id="cd12283">
    <property type="entry name" value="RRM1_RBM39_like"/>
    <property type="match status" value="1"/>
</dbReference>
<dbReference type="NCBIfam" id="TIGR01622">
    <property type="entry name" value="SF-CC1"/>
    <property type="match status" value="1"/>
</dbReference>
<keyword evidence="2" id="KW-0677">Repeat</keyword>
<dbReference type="SMR" id="A0A1D6GQ71"/>
<reference evidence="7" key="1">
    <citation type="submission" date="2015-12" db="EMBL/GenBank/DDBJ databases">
        <title>Update maize B73 reference genome by single molecule sequencing technologies.</title>
        <authorList>
            <consortium name="Maize Genome Sequencing Project"/>
            <person name="Ware D."/>
        </authorList>
    </citation>
    <scope>NUCLEOTIDE SEQUENCE</scope>
    <source>
        <tissue evidence="7">Seedling</tissue>
    </source>
</reference>
<evidence type="ECO:0000256" key="5">
    <source>
        <dbReference type="SAM" id="MobiDB-lite"/>
    </source>
</evidence>
<dbReference type="PROSITE" id="PS50102">
    <property type="entry name" value="RRM"/>
    <property type="match status" value="2"/>
</dbReference>
<name>A0A1D6GQ71_MAIZE</name>
<feature type="domain" description="RRM" evidence="6">
    <location>
        <begin position="264"/>
        <end position="342"/>
    </location>
</feature>
<dbReference type="InterPro" id="IPR006509">
    <property type="entry name" value="RBM39_SF"/>
</dbReference>
<evidence type="ECO:0000256" key="4">
    <source>
        <dbReference type="PROSITE-ProRule" id="PRU00176"/>
    </source>
</evidence>
<feature type="compositionally biased region" description="Basic and acidic residues" evidence="5">
    <location>
        <begin position="26"/>
        <end position="54"/>
    </location>
</feature>
<feature type="region of interest" description="Disordered" evidence="5">
    <location>
        <begin position="1"/>
        <end position="164"/>
    </location>
</feature>
<dbReference type="Gene3D" id="3.30.70.330">
    <property type="match status" value="3"/>
</dbReference>
<dbReference type="InterPro" id="IPR000504">
    <property type="entry name" value="RRM_dom"/>
</dbReference>
<dbReference type="STRING" id="4577.A0A1D6GQ71"/>
<dbReference type="SUPFAM" id="SSF54928">
    <property type="entry name" value="RNA-binding domain, RBD"/>
    <property type="match status" value="2"/>
</dbReference>
<feature type="compositionally biased region" description="Basic and acidic residues" evidence="5">
    <location>
        <begin position="62"/>
        <end position="164"/>
    </location>
</feature>
<evidence type="ECO:0000313" key="7">
    <source>
        <dbReference type="EMBL" id="AQK65333.1"/>
    </source>
</evidence>
<dbReference type="GO" id="GO:0005634">
    <property type="term" value="C:nucleus"/>
    <property type="evidence" value="ECO:0007669"/>
    <property type="project" value="InterPro"/>
</dbReference>
<dbReference type="Pfam" id="PF00076">
    <property type="entry name" value="RRM_1"/>
    <property type="match status" value="2"/>
</dbReference>
<dbReference type="AlphaFoldDB" id="A0A1D6GQ71"/>
<dbReference type="InterPro" id="IPR035979">
    <property type="entry name" value="RBD_domain_sf"/>
</dbReference>
<sequence>MEFDEYEYLEKAVEPAPPPANGSGSGEKDRGSRRREGDEGRISKRSRSGEDRERGRHRSVREHRDRDKDDGKEKERSRDSRGKDRDREGREREKERGDRHRPREREVERERRSLSRSERRRIEEEEMVRELEMERERSERHHYRDRDVRRRKDDGAEPEVDPERDQRTVFAFQLSLKADERDVYEFFSRAGKVRDVRLIMDRNSRRSKGVGYIEFYDVMSVPMAIALSGQPLLGQAVMVKPSEAEKNLVQSNATSGGAASGGARKLYVGNLHSNITEDQLRQVFEPFGQVELVQLPLDAMTGLCKGYGFIQFARLEDAKAAQSLNGQLDIAGRVIKVSAVTDHVGVQASGATTGDLDDDEGEIWGMAEWGGQPVYQCFLLEDFALFDGFVKHVQALNASSRAALMLKLDRSGTATSLTGGIGAAGVAVPATSVIGAAGAASLLSPTVSAVGSVPGAPVLPITAQNVIMSTPTEFLLLKNMFDPSLESNISLVLPWGSRNTAGFVYLQFDSVTAAGKAQQALHGRWFAGKMITATFMSDQEYSTKFPNL</sequence>
<gene>
    <name evidence="7" type="ORF">ZEAMMB73_Zm00001d014138</name>
</gene>
<feature type="domain" description="RRM" evidence="6">
    <location>
        <begin position="167"/>
        <end position="244"/>
    </location>
</feature>
<accession>A0A1D6GQ71</accession>